<keyword evidence="5" id="KW-0143">Chaperone</keyword>
<evidence type="ECO:0000256" key="3">
    <source>
        <dbReference type="ARBA" id="ARBA00022490"/>
    </source>
</evidence>
<dbReference type="EMBL" id="CAJNOL010000791">
    <property type="protein sequence ID" value="CAF1200561.1"/>
    <property type="molecule type" value="Genomic_DNA"/>
</dbReference>
<dbReference type="InterPro" id="IPR027684">
    <property type="entry name" value="TBCC"/>
</dbReference>
<dbReference type="EMBL" id="CAJNOT010000774">
    <property type="protein sequence ID" value="CAF1077792.1"/>
    <property type="molecule type" value="Genomic_DNA"/>
</dbReference>
<evidence type="ECO:0000256" key="1">
    <source>
        <dbReference type="ARBA" id="ARBA00004496"/>
    </source>
</evidence>
<dbReference type="PANTHER" id="PTHR15139:SF0">
    <property type="entry name" value="TUBULIN-SPECIFIC CHAPERONE C"/>
    <property type="match status" value="1"/>
</dbReference>
<evidence type="ECO:0000256" key="5">
    <source>
        <dbReference type="ARBA" id="ARBA00023186"/>
    </source>
</evidence>
<dbReference type="EMBL" id="CAJOBD010002583">
    <property type="protein sequence ID" value="CAF3893105.1"/>
    <property type="molecule type" value="Genomic_DNA"/>
</dbReference>
<keyword evidence="3" id="KW-0963">Cytoplasm</keyword>
<dbReference type="InterPro" id="IPR016098">
    <property type="entry name" value="CAP/MinC_C"/>
</dbReference>
<dbReference type="GO" id="GO:0007021">
    <property type="term" value="P:tubulin complex assembly"/>
    <property type="evidence" value="ECO:0007669"/>
    <property type="project" value="TreeGrafter"/>
</dbReference>
<evidence type="ECO:0000256" key="6">
    <source>
        <dbReference type="ARBA" id="ARBA00026055"/>
    </source>
</evidence>
<dbReference type="InterPro" id="IPR017901">
    <property type="entry name" value="C-CAP_CF_C-like"/>
</dbReference>
<dbReference type="Proteomes" id="UP000663836">
    <property type="component" value="Unassembled WGS sequence"/>
</dbReference>
<comment type="subunit">
    <text evidence="6">Supercomplex made of cofactors A to E. Cofactors A and D function by capturing and stabilizing tubulin in a quasi-native conformation. Cofactor E binds to the cofactor D-tubulin complex; interaction with cofactor C then causes the release of tubulin polypeptides that are committed to the native state.</text>
</comment>
<dbReference type="InterPro" id="IPR038397">
    <property type="entry name" value="TBCC_N_sf"/>
</dbReference>
<dbReference type="Proteomes" id="UP000663870">
    <property type="component" value="Unassembled WGS sequence"/>
</dbReference>
<reference evidence="9" key="1">
    <citation type="submission" date="2021-02" db="EMBL/GenBank/DDBJ databases">
        <authorList>
            <person name="Nowell W R."/>
        </authorList>
    </citation>
    <scope>NUCLEOTIDE SEQUENCE</scope>
</reference>
<organism evidence="9 11">
    <name type="scientific">Rotaria sordida</name>
    <dbReference type="NCBI Taxonomy" id="392033"/>
    <lineage>
        <taxon>Eukaryota</taxon>
        <taxon>Metazoa</taxon>
        <taxon>Spiralia</taxon>
        <taxon>Gnathifera</taxon>
        <taxon>Rotifera</taxon>
        <taxon>Eurotatoria</taxon>
        <taxon>Bdelloidea</taxon>
        <taxon>Philodinida</taxon>
        <taxon>Philodinidae</taxon>
        <taxon>Rotaria</taxon>
    </lineage>
</organism>
<protein>
    <recommendedName>
        <fullName evidence="7">C-CAP/cofactor C-like domain-containing protein</fullName>
    </recommendedName>
</protein>
<feature type="domain" description="C-CAP/cofactor C-like" evidence="7">
    <location>
        <begin position="140"/>
        <end position="306"/>
    </location>
</feature>
<accession>A0A814W5S2</accession>
<dbReference type="InterPro" id="IPR012945">
    <property type="entry name" value="Tubulin-bd_cofactor_C_dom"/>
</dbReference>
<dbReference type="AlphaFoldDB" id="A0A814W5S2"/>
<dbReference type="PROSITE" id="PS51329">
    <property type="entry name" value="C_CAP_COFACTOR_C"/>
    <property type="match status" value="1"/>
</dbReference>
<comment type="similarity">
    <text evidence="2">Belongs to the TBCC family.</text>
</comment>
<dbReference type="PANTHER" id="PTHR15139">
    <property type="entry name" value="TUBULIN FOLDING COFACTOR C"/>
    <property type="match status" value="1"/>
</dbReference>
<dbReference type="GO" id="GO:0005737">
    <property type="term" value="C:cytoplasm"/>
    <property type="evidence" value="ECO:0007669"/>
    <property type="project" value="UniProtKB-SubCell"/>
</dbReference>
<evidence type="ECO:0000313" key="11">
    <source>
        <dbReference type="Proteomes" id="UP000663870"/>
    </source>
</evidence>
<gene>
    <name evidence="10" type="ORF">JBS370_LOCUS20471</name>
    <name evidence="9" type="ORF">JXQ802_LOCUS24393</name>
    <name evidence="8" type="ORF">ZHD862_LOCUS16421</name>
</gene>
<evidence type="ECO:0000313" key="9">
    <source>
        <dbReference type="EMBL" id="CAF1200561.1"/>
    </source>
</evidence>
<evidence type="ECO:0000256" key="2">
    <source>
        <dbReference type="ARBA" id="ARBA00008848"/>
    </source>
</evidence>
<proteinExistence type="inferred from homology"/>
<dbReference type="Gene3D" id="1.20.58.1250">
    <property type="entry name" value="Tubulin Binding Cofactor C, N-terminal domain"/>
    <property type="match status" value="1"/>
</dbReference>
<dbReference type="SMART" id="SM00673">
    <property type="entry name" value="CARP"/>
    <property type="match status" value="2"/>
</dbReference>
<dbReference type="GO" id="GO:0007023">
    <property type="term" value="P:post-chaperonin tubulin folding pathway"/>
    <property type="evidence" value="ECO:0007669"/>
    <property type="project" value="InterPro"/>
</dbReference>
<keyword evidence="4" id="KW-0007">Acetylation</keyword>
<evidence type="ECO:0000259" key="7">
    <source>
        <dbReference type="PROSITE" id="PS51329"/>
    </source>
</evidence>
<dbReference type="InterPro" id="IPR031925">
    <property type="entry name" value="TBCC_N"/>
</dbReference>
<dbReference type="Gene3D" id="2.160.20.70">
    <property type="match status" value="1"/>
</dbReference>
<dbReference type="Proteomes" id="UP000663864">
    <property type="component" value="Unassembled WGS sequence"/>
</dbReference>
<evidence type="ECO:0000313" key="8">
    <source>
        <dbReference type="EMBL" id="CAF1077792.1"/>
    </source>
</evidence>
<comment type="subcellular location">
    <subcellularLocation>
        <location evidence="1">Cytoplasm</location>
    </subcellularLocation>
</comment>
<comment type="caution">
    <text evidence="9">The sequence shown here is derived from an EMBL/GenBank/DDBJ whole genome shotgun (WGS) entry which is preliminary data.</text>
</comment>
<dbReference type="Pfam" id="PF07986">
    <property type="entry name" value="TBCC"/>
    <property type="match status" value="1"/>
</dbReference>
<dbReference type="InterPro" id="IPR006599">
    <property type="entry name" value="CARP_motif"/>
</dbReference>
<name>A0A814W5S2_9BILA</name>
<dbReference type="GO" id="GO:0015631">
    <property type="term" value="F:tubulin binding"/>
    <property type="evidence" value="ECO:0007669"/>
    <property type="project" value="InterPro"/>
</dbReference>
<evidence type="ECO:0000256" key="4">
    <source>
        <dbReference type="ARBA" id="ARBA00022990"/>
    </source>
</evidence>
<keyword evidence="11" id="KW-1185">Reference proteome</keyword>
<evidence type="ECO:0000313" key="10">
    <source>
        <dbReference type="EMBL" id="CAF3893105.1"/>
    </source>
</evidence>
<sequence length="330" mass="38668">MDPSDDLDERRQRKLAQMSLRDEERKLNLQTKQDERKLVTSTNVGRKYFEQEYPLMKTQIEDLFNQLSINYDEKFIQELADRLQTLEKFITEHVDILCSRDIANAQSDVMKLRAQLHSLQYNTLSSTHRIDFTKINEDKPQQEHEELNSISSSSSLTNNIIISSNTINISNKNNELIRFDSFELNGKDVAIENLNQCELFLKGIPSSLQIKNLHACILIVGPCSRSILIDQCQQCEFALACQQLRIHTSNECDFYVHITAQPIIEDCHNLRFAPYNVEYNLKDEHIKQSGLIWTKDYWNDVRDFNHMIIGIPSPNWQIIEEEERKEWSLD</sequence>
<dbReference type="Pfam" id="PF16752">
    <property type="entry name" value="TBCC_N"/>
    <property type="match status" value="1"/>
</dbReference>